<dbReference type="RefSeq" id="WP_162671096.1">
    <property type="nucleotide sequence ID" value="NZ_LR593886.1"/>
</dbReference>
<organism evidence="2 3">
    <name type="scientific">Gemmata massiliana</name>
    <dbReference type="NCBI Taxonomy" id="1210884"/>
    <lineage>
        <taxon>Bacteria</taxon>
        <taxon>Pseudomonadati</taxon>
        <taxon>Planctomycetota</taxon>
        <taxon>Planctomycetia</taxon>
        <taxon>Gemmatales</taxon>
        <taxon>Gemmataceae</taxon>
        <taxon>Gemmata</taxon>
    </lineage>
</organism>
<keyword evidence="3" id="KW-1185">Reference proteome</keyword>
<dbReference type="KEGG" id="gms:SOIL9_08440"/>
<evidence type="ECO:0000256" key="1">
    <source>
        <dbReference type="SAM" id="Phobius"/>
    </source>
</evidence>
<keyword evidence="1" id="KW-0812">Transmembrane</keyword>
<reference evidence="2 3" key="1">
    <citation type="submission" date="2019-05" db="EMBL/GenBank/DDBJ databases">
        <authorList>
            <consortium name="Science for Life Laboratories"/>
        </authorList>
    </citation>
    <scope>NUCLEOTIDE SEQUENCE [LARGE SCALE GENOMIC DNA]</scope>
    <source>
        <strain evidence="2">Soil9</strain>
    </source>
</reference>
<dbReference type="EMBL" id="LR593886">
    <property type="protein sequence ID" value="VTR97191.1"/>
    <property type="molecule type" value="Genomic_DNA"/>
</dbReference>
<accession>A0A6P2D789</accession>
<keyword evidence="1" id="KW-0472">Membrane</keyword>
<name>A0A6P2D789_9BACT</name>
<feature type="transmembrane region" description="Helical" evidence="1">
    <location>
        <begin position="38"/>
        <end position="57"/>
    </location>
</feature>
<evidence type="ECO:0000313" key="2">
    <source>
        <dbReference type="EMBL" id="VTR97191.1"/>
    </source>
</evidence>
<feature type="transmembrane region" description="Helical" evidence="1">
    <location>
        <begin position="6"/>
        <end position="26"/>
    </location>
</feature>
<dbReference type="AlphaFoldDB" id="A0A6P2D789"/>
<gene>
    <name evidence="2" type="ORF">SOIL9_08440</name>
</gene>
<dbReference type="Proteomes" id="UP000464178">
    <property type="component" value="Chromosome"/>
</dbReference>
<sequence length="101" mass="10949">MFIVWSGLGFLVIPVVIIGVVAAGAIAQFEPNVRWPRMVAVVGTTIATLGLGVLLNRKKVIGRDAWGNAVTANEGHSLYWIPVQYWSAIIFVVGTVLVFKK</sequence>
<evidence type="ECO:0000313" key="3">
    <source>
        <dbReference type="Proteomes" id="UP000464178"/>
    </source>
</evidence>
<keyword evidence="1" id="KW-1133">Transmembrane helix</keyword>
<feature type="transmembrane region" description="Helical" evidence="1">
    <location>
        <begin position="77"/>
        <end position="99"/>
    </location>
</feature>
<protein>
    <submittedName>
        <fullName evidence="2">Uncharacterized protein</fullName>
    </submittedName>
</protein>
<proteinExistence type="predicted"/>